<evidence type="ECO:0000256" key="10">
    <source>
        <dbReference type="ARBA" id="ARBA00050022"/>
    </source>
</evidence>
<evidence type="ECO:0000313" key="13">
    <source>
        <dbReference type="Ensembl" id="ENSOANP00000021260.2"/>
    </source>
</evidence>
<dbReference type="InterPro" id="IPR039293">
    <property type="entry name" value="TMEM81"/>
</dbReference>
<keyword evidence="14" id="KW-1185">Reference proteome</keyword>
<evidence type="ECO:0000256" key="11">
    <source>
        <dbReference type="SAM" id="Phobius"/>
    </source>
</evidence>
<comment type="subcellular location">
    <subcellularLocation>
        <location evidence="1">Cell membrane</location>
        <topology evidence="1">Single-pass type I membrane protein</topology>
    </subcellularLocation>
</comment>
<feature type="transmembrane region" description="Helical" evidence="11">
    <location>
        <begin position="22"/>
        <end position="45"/>
    </location>
</feature>
<dbReference type="AlphaFoldDB" id="F7FAX8"/>
<organism evidence="13 14">
    <name type="scientific">Ornithorhynchus anatinus</name>
    <name type="common">Duckbill platypus</name>
    <dbReference type="NCBI Taxonomy" id="9258"/>
    <lineage>
        <taxon>Eukaryota</taxon>
        <taxon>Metazoa</taxon>
        <taxon>Chordata</taxon>
        <taxon>Craniata</taxon>
        <taxon>Vertebrata</taxon>
        <taxon>Euteleostomi</taxon>
        <taxon>Mammalia</taxon>
        <taxon>Monotremata</taxon>
        <taxon>Ornithorhynchidae</taxon>
        <taxon>Ornithorhynchus</taxon>
    </lineage>
</organism>
<comment type="function">
    <text evidence="9">Essential fertilization factor required for male fertility. Part of a conserved trimeric sperm complex with the essential fertilization factors IZUMO1 and SPACA6 which bridges sperm and oocyte membranes during fertilization by binding to IZUMO1R/JUNO on the oocyte.</text>
</comment>
<reference evidence="13" key="3">
    <citation type="submission" date="2025-09" db="UniProtKB">
        <authorList>
            <consortium name="Ensembl"/>
        </authorList>
    </citation>
    <scope>IDENTIFICATION</scope>
    <source>
        <strain evidence="13">Glennie</strain>
    </source>
</reference>
<evidence type="ECO:0000259" key="12">
    <source>
        <dbReference type="PROSITE" id="PS50835"/>
    </source>
</evidence>
<dbReference type="GeneTree" id="ENSGT00390000006349"/>
<dbReference type="InterPro" id="IPR007110">
    <property type="entry name" value="Ig-like_dom"/>
</dbReference>
<proteinExistence type="predicted"/>
<dbReference type="InterPro" id="IPR036179">
    <property type="entry name" value="Ig-like_dom_sf"/>
</dbReference>
<evidence type="ECO:0000256" key="6">
    <source>
        <dbReference type="ARBA" id="ARBA00023136"/>
    </source>
</evidence>
<dbReference type="Ensembl" id="ENSOANT00000021263.2">
    <property type="protein sequence ID" value="ENSOANP00000021260.2"/>
    <property type="gene ID" value="ENSOANG00000013473.2"/>
</dbReference>
<evidence type="ECO:0000256" key="1">
    <source>
        <dbReference type="ARBA" id="ARBA00004251"/>
    </source>
</evidence>
<evidence type="ECO:0000256" key="2">
    <source>
        <dbReference type="ARBA" id="ARBA00022475"/>
    </source>
</evidence>
<dbReference type="GO" id="GO:0035036">
    <property type="term" value="P:sperm-egg recognition"/>
    <property type="evidence" value="ECO:0007669"/>
    <property type="project" value="Ensembl"/>
</dbReference>
<name>F7FAX8_ORNAN</name>
<dbReference type="PANTHER" id="PTHR35670">
    <property type="entry name" value="TRANSMEMBRANE PROTEIN 81"/>
    <property type="match status" value="1"/>
</dbReference>
<dbReference type="eggNOG" id="ENOG502RYDZ">
    <property type="taxonomic scope" value="Eukaryota"/>
</dbReference>
<evidence type="ECO:0000256" key="8">
    <source>
        <dbReference type="ARBA" id="ARBA00023319"/>
    </source>
</evidence>
<gene>
    <name evidence="13" type="primary">TMEM81</name>
</gene>
<evidence type="ECO:0000256" key="4">
    <source>
        <dbReference type="ARBA" id="ARBA00022729"/>
    </source>
</evidence>
<dbReference type="InParanoid" id="F7FAX8"/>
<dbReference type="PANTHER" id="PTHR35670:SF1">
    <property type="entry name" value="TRANSMEMBRANE PROTEIN 81"/>
    <property type="match status" value="1"/>
</dbReference>
<keyword evidence="7" id="KW-1015">Disulfide bond</keyword>
<dbReference type="PROSITE" id="PS50835">
    <property type="entry name" value="IG_LIKE"/>
    <property type="match status" value="1"/>
</dbReference>
<reference evidence="13 14" key="1">
    <citation type="journal article" date="2008" name="Nature">
        <title>Genome analysis of the platypus reveals unique signatures of evolution.</title>
        <authorList>
            <person name="Warren W.C."/>
            <person name="Hillier L.W."/>
            <person name="Marshall Graves J.A."/>
            <person name="Birney E."/>
            <person name="Ponting C.P."/>
            <person name="Grutzner F."/>
            <person name="Belov K."/>
            <person name="Miller W."/>
            <person name="Clarke L."/>
            <person name="Chinwalla A.T."/>
            <person name="Yang S.P."/>
            <person name="Heger A."/>
            <person name="Locke D.P."/>
            <person name="Miethke P."/>
            <person name="Waters P.D."/>
            <person name="Veyrunes F."/>
            <person name="Fulton L."/>
            <person name="Fulton B."/>
            <person name="Graves T."/>
            <person name="Wallis J."/>
            <person name="Puente X.S."/>
            <person name="Lopez-Otin C."/>
            <person name="Ordonez G.R."/>
            <person name="Eichler E.E."/>
            <person name="Chen L."/>
            <person name="Cheng Z."/>
            <person name="Deakin J.E."/>
            <person name="Alsop A."/>
            <person name="Thompson K."/>
            <person name="Kirby P."/>
            <person name="Papenfuss A.T."/>
            <person name="Wakefield M.J."/>
            <person name="Olender T."/>
            <person name="Lancet D."/>
            <person name="Huttley G.A."/>
            <person name="Smit A.F."/>
            <person name="Pask A."/>
            <person name="Temple-Smith P."/>
            <person name="Batzer M.A."/>
            <person name="Walker J.A."/>
            <person name="Konkel M.K."/>
            <person name="Harris R.S."/>
            <person name="Whittington C.M."/>
            <person name="Wong E.S."/>
            <person name="Gemmell N.J."/>
            <person name="Buschiazzo E."/>
            <person name="Vargas Jentzsch I.M."/>
            <person name="Merkel A."/>
            <person name="Schmitz J."/>
            <person name="Zemann A."/>
            <person name="Churakov G."/>
            <person name="Kriegs J.O."/>
            <person name="Brosius J."/>
            <person name="Murchison E.P."/>
            <person name="Sachidanandam R."/>
            <person name="Smith C."/>
            <person name="Hannon G.J."/>
            <person name="Tsend-Ayush E."/>
            <person name="McMillan D."/>
            <person name="Attenborough R."/>
            <person name="Rens W."/>
            <person name="Ferguson-Smith M."/>
            <person name="Lefevre C.M."/>
            <person name="Sharp J.A."/>
            <person name="Nicholas K.R."/>
            <person name="Ray D.A."/>
            <person name="Kube M."/>
            <person name="Reinhardt R."/>
            <person name="Pringle T.H."/>
            <person name="Taylor J."/>
            <person name="Jones R.C."/>
            <person name="Nixon B."/>
            <person name="Dacheux J.L."/>
            <person name="Niwa H."/>
            <person name="Sekita Y."/>
            <person name="Huang X."/>
            <person name="Stark A."/>
            <person name="Kheradpour P."/>
            <person name="Kellis M."/>
            <person name="Flicek P."/>
            <person name="Chen Y."/>
            <person name="Webber C."/>
            <person name="Hardison R."/>
            <person name="Nelson J."/>
            <person name="Hallsworth-Pepin K."/>
            <person name="Delehaunty K."/>
            <person name="Markovic C."/>
            <person name="Minx P."/>
            <person name="Feng Y."/>
            <person name="Kremitzki C."/>
            <person name="Mitreva M."/>
            <person name="Glasscock J."/>
            <person name="Wylie T."/>
            <person name="Wohldmann P."/>
            <person name="Thiru P."/>
            <person name="Nhan M.N."/>
            <person name="Pohl C.S."/>
            <person name="Smith S.M."/>
            <person name="Hou S."/>
            <person name="Nefedov M."/>
            <person name="de Jong P.J."/>
            <person name="Renfree M.B."/>
            <person name="Mardis E.R."/>
            <person name="Wilson R.K."/>
        </authorList>
    </citation>
    <scope>NUCLEOTIDE SEQUENCE [LARGE SCALE GENOMIC DNA]</scope>
    <source>
        <strain evidence="13 14">Glennie</strain>
    </source>
</reference>
<protein>
    <recommendedName>
        <fullName evidence="10">Transmembrane protein 81</fullName>
    </recommendedName>
</protein>
<dbReference type="GO" id="GO:0030674">
    <property type="term" value="F:protein-macromolecule adaptor activity"/>
    <property type="evidence" value="ECO:0007669"/>
    <property type="project" value="Ensembl"/>
</dbReference>
<feature type="domain" description="Ig-like" evidence="12">
    <location>
        <begin position="111"/>
        <end position="186"/>
    </location>
</feature>
<dbReference type="SUPFAM" id="SSF48726">
    <property type="entry name" value="Immunoglobulin"/>
    <property type="match status" value="1"/>
</dbReference>
<keyword evidence="8" id="KW-0393">Immunoglobulin domain</keyword>
<dbReference type="CDD" id="cd00096">
    <property type="entry name" value="Ig"/>
    <property type="match status" value="1"/>
</dbReference>
<keyword evidence="4" id="KW-0732">Signal</keyword>
<dbReference type="OMA" id="ECLTNWL"/>
<dbReference type="Bgee" id="ENSOANG00000013473">
    <property type="expression patterns" value="Expressed in brain and 7 other cell types or tissues"/>
</dbReference>
<evidence type="ECO:0000256" key="3">
    <source>
        <dbReference type="ARBA" id="ARBA00022692"/>
    </source>
</evidence>
<keyword evidence="2" id="KW-1003">Cell membrane</keyword>
<evidence type="ECO:0000256" key="5">
    <source>
        <dbReference type="ARBA" id="ARBA00022989"/>
    </source>
</evidence>
<dbReference type="Proteomes" id="UP000002279">
    <property type="component" value="Chromosome 7"/>
</dbReference>
<reference evidence="13" key="2">
    <citation type="submission" date="2025-08" db="UniProtKB">
        <authorList>
            <consortium name="Ensembl"/>
        </authorList>
    </citation>
    <scope>IDENTIFICATION</scope>
    <source>
        <strain evidence="13">Glennie</strain>
    </source>
</reference>
<accession>F7FAX8</accession>
<evidence type="ECO:0000256" key="9">
    <source>
        <dbReference type="ARBA" id="ARBA00049937"/>
    </source>
</evidence>
<dbReference type="STRING" id="9258.ENSOANP00000021260"/>
<evidence type="ECO:0000256" key="7">
    <source>
        <dbReference type="ARBA" id="ARBA00023157"/>
    </source>
</evidence>
<keyword evidence="5 11" id="KW-1133">Transmembrane helix</keyword>
<sequence length="294" mass="31894">MTRCGRTVGGAWWDRKVSDPGFILGILAFAFYVPSVGSSSVTVTIPQELWSASGKVVVNATTCTVTCGLGYKEEAICEVGPDDVKRNCVIQRSECLTNWICGMVHFTIPVGKAFELSCLSSEIVAVGREAFRFTWRLARGIISTDDALFKPYRSNAHFIKLPAARESDSGTYRCDVQLIRNMKPVKRVYFGLRVISHLLVNLNFDESLTESQKLVDRGQEAVILSNSTGDVTRPPPPPPLRLPPWKRKAGVAVGAGVVCGAVGGVLAGSVPKSVPWGGRPHCLPSHPCPRRVAD</sequence>
<dbReference type="GO" id="GO:0005886">
    <property type="term" value="C:plasma membrane"/>
    <property type="evidence" value="ECO:0007669"/>
    <property type="project" value="UniProtKB-SubCell"/>
</dbReference>
<keyword evidence="6 11" id="KW-0472">Membrane</keyword>
<keyword evidence="3 11" id="KW-0812">Transmembrane</keyword>
<dbReference type="HOGENOM" id="CLU_093881_0_0_1"/>
<evidence type="ECO:0000313" key="14">
    <source>
        <dbReference type="Proteomes" id="UP000002279"/>
    </source>
</evidence>